<keyword evidence="1" id="KW-0472">Membrane</keyword>
<comment type="caution">
    <text evidence="2">The sequence shown here is derived from an EMBL/GenBank/DDBJ whole genome shotgun (WGS) entry which is preliminary data.</text>
</comment>
<name>A0A244EQ63_PSESX</name>
<accession>A0A244EQ63</accession>
<evidence type="ECO:0000313" key="3">
    <source>
        <dbReference type="Proteomes" id="UP000195128"/>
    </source>
</evidence>
<dbReference type="Proteomes" id="UP000195128">
    <property type="component" value="Unassembled WGS sequence"/>
</dbReference>
<proteinExistence type="predicted"/>
<dbReference type="AlphaFoldDB" id="A0A244EQ63"/>
<dbReference type="RefSeq" id="WP_084918539.1">
    <property type="nucleotide sequence ID" value="NZ_JAHZNS010000018.1"/>
</dbReference>
<evidence type="ECO:0000256" key="1">
    <source>
        <dbReference type="SAM" id="Phobius"/>
    </source>
</evidence>
<reference evidence="2 3" key="1">
    <citation type="submission" date="2017-01" db="EMBL/GenBank/DDBJ databases">
        <authorList>
            <person name="Mah S.A."/>
            <person name="Swanson W.J."/>
            <person name="Moy G.W."/>
            <person name="Vacquier V.D."/>
        </authorList>
    </citation>
    <scope>NUCLEOTIDE SEQUENCE [LARGE SCALE GENOMIC DNA]</scope>
    <source>
        <strain evidence="2">PDD-32b-74</strain>
    </source>
</reference>
<organism evidence="2 3">
    <name type="scientific">Pseudomonas syringae</name>
    <dbReference type="NCBI Taxonomy" id="317"/>
    <lineage>
        <taxon>Bacteria</taxon>
        <taxon>Pseudomonadati</taxon>
        <taxon>Pseudomonadota</taxon>
        <taxon>Gammaproteobacteria</taxon>
        <taxon>Pseudomonadales</taxon>
        <taxon>Pseudomonadaceae</taxon>
        <taxon>Pseudomonas</taxon>
    </lineage>
</organism>
<feature type="transmembrane region" description="Helical" evidence="1">
    <location>
        <begin position="12"/>
        <end position="32"/>
    </location>
</feature>
<gene>
    <name evidence="2" type="ORF">BW686_16025</name>
</gene>
<feature type="transmembrane region" description="Helical" evidence="1">
    <location>
        <begin position="84"/>
        <end position="107"/>
    </location>
</feature>
<dbReference type="OrthoDB" id="9933941at2"/>
<feature type="transmembrane region" description="Helical" evidence="1">
    <location>
        <begin position="44"/>
        <end position="64"/>
    </location>
</feature>
<evidence type="ECO:0000313" key="2">
    <source>
        <dbReference type="EMBL" id="OUM06596.1"/>
    </source>
</evidence>
<keyword evidence="1" id="KW-0812">Transmembrane</keyword>
<dbReference type="EMBL" id="MTSA01000011">
    <property type="protein sequence ID" value="OUM06596.1"/>
    <property type="molecule type" value="Genomic_DNA"/>
</dbReference>
<sequence>MDLIKDALPFLAAVAALVTIIRGIAALILIAPENRRKILDSVRMWLSTAVMMVILTGGVAIGLASGWQVLKFGLITDPMTRKDVLMLLINSWNMFAYLGCAIAIPLISRAIREREETHRFDAQT</sequence>
<keyword evidence="1" id="KW-1133">Transmembrane helix</keyword>
<protein>
    <submittedName>
        <fullName evidence="2">Uncharacterized protein</fullName>
    </submittedName>
</protein>